<feature type="domain" description="M23ase beta-sheet core" evidence="4">
    <location>
        <begin position="248"/>
        <end position="345"/>
    </location>
</feature>
<proteinExistence type="predicted"/>
<evidence type="ECO:0000256" key="1">
    <source>
        <dbReference type="ARBA" id="ARBA00022729"/>
    </source>
</evidence>
<dbReference type="Pfam" id="PF24568">
    <property type="entry name" value="CC_PcsB"/>
    <property type="match status" value="1"/>
</dbReference>
<evidence type="ECO:0000259" key="5">
    <source>
        <dbReference type="Pfam" id="PF24568"/>
    </source>
</evidence>
<dbReference type="PANTHER" id="PTHR21666:SF270">
    <property type="entry name" value="MUREIN HYDROLASE ACTIVATOR ENVC"/>
    <property type="match status" value="1"/>
</dbReference>
<dbReference type="Pfam" id="PF01551">
    <property type="entry name" value="Peptidase_M23"/>
    <property type="match status" value="1"/>
</dbReference>
<dbReference type="InterPro" id="IPR016047">
    <property type="entry name" value="M23ase_b-sheet_dom"/>
</dbReference>
<dbReference type="Proteomes" id="UP000430692">
    <property type="component" value="Unassembled WGS sequence"/>
</dbReference>
<gene>
    <name evidence="6" type="ORF">GSM42_03505</name>
</gene>
<keyword evidence="7" id="KW-1185">Reference proteome</keyword>
<dbReference type="InterPro" id="IPR057309">
    <property type="entry name" value="PcsB_CC"/>
</dbReference>
<dbReference type="RefSeq" id="WP_160800083.1">
    <property type="nucleotide sequence ID" value="NZ_WUUL01000002.1"/>
</dbReference>
<dbReference type="PANTHER" id="PTHR21666">
    <property type="entry name" value="PEPTIDASE-RELATED"/>
    <property type="match status" value="1"/>
</dbReference>
<sequence length="360" mass="40340">MKNTKRILSATIALLVSASTIIGGTEVDAKTKREELLEIREQKNKVLDSIAEGNTTLQKYSKQMQDSQKKIDGIQEQVETVSVEKKKAEEYEVIYQKKFNTRLRELYENGEMGYMSLLLQAGSFNEFLLRFEYVRLMAQQDYSLLAQRKAATALVQKKIDSLNKLIAVQQKEVDKSKVAFNKMMGIIKKDKDKLAELKSIEEANESELIEINKDLINSGKLKFAYTGPLQKPLAYPITSGFKFRWGRQHEGIDFGTQGKVGIPYKAAADGVVVESRASSGYGWLITIYHGEYNGLPFYTRYAHSYPNQVKVKVGQEVSKGDVISAIGNNGHSTGPHLHFEVRIGHGAKPPAKDPMGYFGG</sequence>
<feature type="domain" description="Peptidoglycan hydrolase PcsB coiled-coil" evidence="5">
    <location>
        <begin position="97"/>
        <end position="158"/>
    </location>
</feature>
<dbReference type="Gene3D" id="2.70.70.10">
    <property type="entry name" value="Glucose Permease (Domain IIA)"/>
    <property type="match status" value="1"/>
</dbReference>
<evidence type="ECO:0000313" key="7">
    <source>
        <dbReference type="Proteomes" id="UP000430692"/>
    </source>
</evidence>
<dbReference type="SUPFAM" id="SSF51261">
    <property type="entry name" value="Duplicated hybrid motif"/>
    <property type="match status" value="1"/>
</dbReference>
<keyword evidence="1 3" id="KW-0732">Signal</keyword>
<protein>
    <submittedName>
        <fullName evidence="6">Peptidoglycan DD-metalloendopeptidase family protein</fullName>
    </submittedName>
</protein>
<feature type="chain" id="PRO_5039369414" evidence="3">
    <location>
        <begin position="24"/>
        <end position="360"/>
    </location>
</feature>
<dbReference type="InterPro" id="IPR050570">
    <property type="entry name" value="Cell_wall_metabolism_enzyme"/>
</dbReference>
<evidence type="ECO:0000256" key="3">
    <source>
        <dbReference type="SAM" id="SignalP"/>
    </source>
</evidence>
<feature type="signal peptide" evidence="3">
    <location>
        <begin position="1"/>
        <end position="23"/>
    </location>
</feature>
<dbReference type="CDD" id="cd12797">
    <property type="entry name" value="M23_peptidase"/>
    <property type="match status" value="1"/>
</dbReference>
<feature type="coiled-coil region" evidence="2">
    <location>
        <begin position="57"/>
        <end position="84"/>
    </location>
</feature>
<evidence type="ECO:0000313" key="6">
    <source>
        <dbReference type="EMBL" id="MXQ52811.1"/>
    </source>
</evidence>
<dbReference type="Gene3D" id="6.10.250.3150">
    <property type="match status" value="1"/>
</dbReference>
<evidence type="ECO:0000259" key="4">
    <source>
        <dbReference type="Pfam" id="PF01551"/>
    </source>
</evidence>
<dbReference type="GO" id="GO:0004222">
    <property type="term" value="F:metalloendopeptidase activity"/>
    <property type="evidence" value="ECO:0007669"/>
    <property type="project" value="TreeGrafter"/>
</dbReference>
<dbReference type="EMBL" id="WUUL01000002">
    <property type="protein sequence ID" value="MXQ52811.1"/>
    <property type="molecule type" value="Genomic_DNA"/>
</dbReference>
<comment type="caution">
    <text evidence="6">The sequence shown here is derived from an EMBL/GenBank/DDBJ whole genome shotgun (WGS) entry which is preliminary data.</text>
</comment>
<organism evidence="6 7">
    <name type="scientific">Shimazuella alba</name>
    <dbReference type="NCBI Taxonomy" id="2690964"/>
    <lineage>
        <taxon>Bacteria</taxon>
        <taxon>Bacillati</taxon>
        <taxon>Bacillota</taxon>
        <taxon>Bacilli</taxon>
        <taxon>Bacillales</taxon>
        <taxon>Thermoactinomycetaceae</taxon>
        <taxon>Shimazuella</taxon>
    </lineage>
</organism>
<reference evidence="6 7" key="1">
    <citation type="submission" date="2019-12" db="EMBL/GenBank/DDBJ databases">
        <title>Whole-genome analyses of novel actinobacteria.</title>
        <authorList>
            <person name="Sahin N."/>
            <person name="Saygin H."/>
        </authorList>
    </citation>
    <scope>NUCLEOTIDE SEQUENCE [LARGE SCALE GENOMIC DNA]</scope>
    <source>
        <strain evidence="6 7">KC615</strain>
    </source>
</reference>
<dbReference type="InterPro" id="IPR011055">
    <property type="entry name" value="Dup_hybrid_motif"/>
</dbReference>
<dbReference type="AlphaFoldDB" id="A0A6I4VQX9"/>
<accession>A0A6I4VQX9</accession>
<keyword evidence="2" id="KW-0175">Coiled coil</keyword>
<evidence type="ECO:0000256" key="2">
    <source>
        <dbReference type="SAM" id="Coils"/>
    </source>
</evidence>
<name>A0A6I4VQX9_9BACL</name>